<feature type="chain" id="PRO_5045060460" description="Type VI secretion system (T6SS) amidase immunity protein Tai4" evidence="1">
    <location>
        <begin position="19"/>
        <end position="124"/>
    </location>
</feature>
<dbReference type="Proteomes" id="UP001555342">
    <property type="component" value="Unassembled WGS sequence"/>
</dbReference>
<sequence length="124" mass="14242">MMKVLVYCILLVSLPSIAVPNKNEIIDAREKLKKWGMAYCLSDRYSGSLNIDSSVALDGYFQLGKHNSEDAYSAVRAYFKASLKKNTKTSILTEKENILMNCLDAYESNEYERIIKQQDKWIMD</sequence>
<gene>
    <name evidence="2" type="ORF">AB1E22_18960</name>
</gene>
<accession>A0ABV3NYY3</accession>
<dbReference type="InterPro" id="IPR038314">
    <property type="entry name" value="T6SS_sf"/>
</dbReference>
<keyword evidence="1" id="KW-0732">Signal</keyword>
<evidence type="ECO:0000313" key="2">
    <source>
        <dbReference type="EMBL" id="MEW7314753.1"/>
    </source>
</evidence>
<dbReference type="Gene3D" id="1.20.120.1620">
    <property type="match status" value="1"/>
</dbReference>
<name>A0ABV3NYY3_9ENTR</name>
<evidence type="ECO:0000256" key="1">
    <source>
        <dbReference type="SAM" id="SignalP"/>
    </source>
</evidence>
<dbReference type="EMBL" id="JBFMVT010000002">
    <property type="protein sequence ID" value="MEW7314753.1"/>
    <property type="molecule type" value="Genomic_DNA"/>
</dbReference>
<evidence type="ECO:0000313" key="3">
    <source>
        <dbReference type="Proteomes" id="UP001555342"/>
    </source>
</evidence>
<evidence type="ECO:0008006" key="4">
    <source>
        <dbReference type="Google" id="ProtNLM"/>
    </source>
</evidence>
<dbReference type="RefSeq" id="WP_367596770.1">
    <property type="nucleotide sequence ID" value="NZ_JBFMVT010000002.1"/>
</dbReference>
<comment type="caution">
    <text evidence="2">The sequence shown here is derived from an EMBL/GenBank/DDBJ whole genome shotgun (WGS) entry which is preliminary data.</text>
</comment>
<keyword evidence="3" id="KW-1185">Reference proteome</keyword>
<feature type="signal peptide" evidence="1">
    <location>
        <begin position="1"/>
        <end position="18"/>
    </location>
</feature>
<reference evidence="2 3" key="1">
    <citation type="submission" date="2024-07" db="EMBL/GenBank/DDBJ databases">
        <authorList>
            <person name="Wang L."/>
        </authorList>
    </citation>
    <scope>NUCLEOTIDE SEQUENCE [LARGE SCALE GENOMIC DNA]</scope>
    <source>
        <strain evidence="2 3">WL359</strain>
    </source>
</reference>
<organism evidence="2 3">
    <name type="scientific">Buttiauxella gaviniae</name>
    <dbReference type="NCBI Taxonomy" id="82990"/>
    <lineage>
        <taxon>Bacteria</taxon>
        <taxon>Pseudomonadati</taxon>
        <taxon>Pseudomonadota</taxon>
        <taxon>Gammaproteobacteria</taxon>
        <taxon>Enterobacterales</taxon>
        <taxon>Enterobacteriaceae</taxon>
        <taxon>Buttiauxella</taxon>
    </lineage>
</organism>
<protein>
    <recommendedName>
        <fullName evidence="4">Type VI secretion system (T6SS) amidase immunity protein Tai4</fullName>
    </recommendedName>
</protein>
<proteinExistence type="predicted"/>